<dbReference type="HOGENOM" id="CLU_022012_3_0_7"/>
<gene>
    <name evidence="7" type="ordered locus">Dalk_1335</name>
</gene>
<comment type="subcellular location">
    <subcellularLocation>
        <location evidence="1">Periplasm</location>
    </subcellularLocation>
</comment>
<dbReference type="GO" id="GO:0042597">
    <property type="term" value="C:periplasmic space"/>
    <property type="evidence" value="ECO:0007669"/>
    <property type="project" value="UniProtKB-SubCell"/>
</dbReference>
<evidence type="ECO:0000313" key="8">
    <source>
        <dbReference type="Proteomes" id="UP000000739"/>
    </source>
</evidence>
<dbReference type="PANTHER" id="PTHR39210">
    <property type="entry name" value="HEPARIN-SULFATE LYASE"/>
    <property type="match status" value="1"/>
</dbReference>
<evidence type="ECO:0000256" key="4">
    <source>
        <dbReference type="ARBA" id="ARBA00023239"/>
    </source>
</evidence>
<dbReference type="Gene3D" id="1.50.10.100">
    <property type="entry name" value="Chondroitin AC/alginate lyase"/>
    <property type="match status" value="1"/>
</dbReference>
<dbReference type="InterPro" id="IPR012480">
    <property type="entry name" value="Hepar_II_III_C"/>
</dbReference>
<organism evidence="7 8">
    <name type="scientific">Desulfatibacillum aliphaticivorans</name>
    <dbReference type="NCBI Taxonomy" id="218208"/>
    <lineage>
        <taxon>Bacteria</taxon>
        <taxon>Pseudomonadati</taxon>
        <taxon>Thermodesulfobacteriota</taxon>
        <taxon>Desulfobacteria</taxon>
        <taxon>Desulfobacterales</taxon>
        <taxon>Desulfatibacillaceae</taxon>
        <taxon>Desulfatibacillum</taxon>
    </lineage>
</organism>
<dbReference type="AlphaFoldDB" id="B8F9U0"/>
<dbReference type="Gene3D" id="2.70.98.70">
    <property type="match status" value="1"/>
</dbReference>
<protein>
    <submittedName>
        <fullName evidence="7">Heparinase II/III family protein</fullName>
    </submittedName>
</protein>
<dbReference type="eggNOG" id="COG5360">
    <property type="taxonomic scope" value="Bacteria"/>
</dbReference>
<keyword evidence="3" id="KW-0574">Periplasm</keyword>
<evidence type="ECO:0000259" key="6">
    <source>
        <dbReference type="Pfam" id="PF16889"/>
    </source>
</evidence>
<name>B8F9U0_DESAL</name>
<dbReference type="EMBL" id="CP001322">
    <property type="protein sequence ID" value="ACL03036.1"/>
    <property type="molecule type" value="Genomic_DNA"/>
</dbReference>
<keyword evidence="8" id="KW-1185">Reference proteome</keyword>
<dbReference type="PANTHER" id="PTHR39210:SF1">
    <property type="entry name" value="HEPARIN-SULFATE LYASE"/>
    <property type="match status" value="1"/>
</dbReference>
<evidence type="ECO:0000256" key="2">
    <source>
        <dbReference type="ARBA" id="ARBA00022729"/>
    </source>
</evidence>
<evidence type="ECO:0000256" key="1">
    <source>
        <dbReference type="ARBA" id="ARBA00004418"/>
    </source>
</evidence>
<feature type="domain" description="Heparinase II/III-like C-terminal" evidence="5">
    <location>
        <begin position="316"/>
        <end position="546"/>
    </location>
</feature>
<accession>B8F9U0</accession>
<dbReference type="Pfam" id="PF16889">
    <property type="entry name" value="Hepar_II_III_N"/>
    <property type="match status" value="1"/>
</dbReference>
<dbReference type="Pfam" id="PF07940">
    <property type="entry name" value="Hepar_II_III_C"/>
    <property type="match status" value="1"/>
</dbReference>
<evidence type="ECO:0000313" key="7">
    <source>
        <dbReference type="EMBL" id="ACL03036.1"/>
    </source>
</evidence>
<reference evidence="7 8" key="1">
    <citation type="journal article" date="2012" name="Environ. Microbiol.">
        <title>The genome sequence of Desulfatibacillum alkenivorans AK-01: a blueprint for anaerobic alkane oxidation.</title>
        <authorList>
            <person name="Callaghan A.V."/>
            <person name="Morris B.E."/>
            <person name="Pereira I.A."/>
            <person name="McInerney M.J."/>
            <person name="Austin R.N."/>
            <person name="Groves J.T."/>
            <person name="Kukor J.J."/>
            <person name="Suflita J.M."/>
            <person name="Young L.Y."/>
            <person name="Zylstra G.J."/>
            <person name="Wawrik B."/>
        </authorList>
    </citation>
    <scope>NUCLEOTIDE SEQUENCE [LARGE SCALE GENOMIC DNA]</scope>
    <source>
        <strain evidence="7 8">AK-01</strain>
    </source>
</reference>
<feature type="domain" description="Heparin-sulfate lyase N-terminal" evidence="6">
    <location>
        <begin position="153"/>
        <end position="290"/>
    </location>
</feature>
<dbReference type="SUPFAM" id="SSF48230">
    <property type="entry name" value="Chondroitin AC/alginate lyase"/>
    <property type="match status" value="1"/>
</dbReference>
<dbReference type="Proteomes" id="UP000000739">
    <property type="component" value="Chromosome"/>
</dbReference>
<keyword evidence="2" id="KW-0732">Signal</keyword>
<keyword evidence="4" id="KW-0456">Lyase</keyword>
<dbReference type="InterPro" id="IPR008929">
    <property type="entry name" value="Chondroitin_lyas"/>
</dbReference>
<dbReference type="GO" id="GO:0016829">
    <property type="term" value="F:lyase activity"/>
    <property type="evidence" value="ECO:0007669"/>
    <property type="project" value="UniProtKB-KW"/>
</dbReference>
<evidence type="ECO:0000256" key="3">
    <source>
        <dbReference type="ARBA" id="ARBA00022764"/>
    </source>
</evidence>
<dbReference type="KEGG" id="dal:Dalk_1335"/>
<sequence>MNPALYFHTVRYLKPIQIFGRISFRLKAPKISQSPAPETQEISGSWVCPIPSSKSMVGQNHFCFLNETHEVQNQSSWNDPKLDKLWLYNLHYFDDLNAKDSNDRKEWHRSLIERWINENEVGNGNGWEPYPISLRIINWIKWALDGNRLQPGWVYSLTMQTRWLRQRLEWHLLGNHLFSNAKALFFAGAFFTGQEAQEWLTKGMHIISNEIHEQVLSDGGHFERSPMYHALCLEDVLDLINLSETYKEYRTQEWHDLCGVLKEVADRMFNWLDLMCHPDGEVPFFNDSNIGIAPAPSDLHAYAQRLSLSTKNRDSRSIQYLDRSGYLRIEKGPIVALLDAAPVGPDYLPGHAHADTLSFECSLFGRRLVVNSGTSVYGTGAERTWQRSTAAHSTVTVNGENSSEVWSGFRVARRAYPIDLNYHEKEDMLCVSCAHDGYRRLKGKPVHRREWHLFQDRLIVRDSIEGGFSQASARYYFHPDISLSCEDSGNKGMLWGKDDIRIQWQVKNGKGNVISSSYFPSFGLSIPNHCLEVEFSGNKSEVIFSWENNAHSISN</sequence>
<evidence type="ECO:0000259" key="5">
    <source>
        <dbReference type="Pfam" id="PF07940"/>
    </source>
</evidence>
<dbReference type="InterPro" id="IPR031680">
    <property type="entry name" value="Hepar_II_III_N"/>
</dbReference>
<proteinExistence type="predicted"/>